<proteinExistence type="predicted"/>
<reference evidence="1 2" key="1">
    <citation type="journal article" date="2024" name="Insects">
        <title>An Improved Chromosome-Level Genome Assembly of the Firefly Pyrocoelia pectoralis.</title>
        <authorList>
            <person name="Fu X."/>
            <person name="Meyer-Rochow V.B."/>
            <person name="Ballantyne L."/>
            <person name="Zhu X."/>
        </authorList>
    </citation>
    <scope>NUCLEOTIDE SEQUENCE [LARGE SCALE GENOMIC DNA]</scope>
    <source>
        <strain evidence="1">XCY_ONT2</strain>
    </source>
</reference>
<evidence type="ECO:0000313" key="2">
    <source>
        <dbReference type="Proteomes" id="UP001329430"/>
    </source>
</evidence>
<dbReference type="InterPro" id="IPR010487">
    <property type="entry name" value="NGRN/Rrg9"/>
</dbReference>
<organism evidence="1 2">
    <name type="scientific">Pyrocoelia pectoralis</name>
    <dbReference type="NCBI Taxonomy" id="417401"/>
    <lineage>
        <taxon>Eukaryota</taxon>
        <taxon>Metazoa</taxon>
        <taxon>Ecdysozoa</taxon>
        <taxon>Arthropoda</taxon>
        <taxon>Hexapoda</taxon>
        <taxon>Insecta</taxon>
        <taxon>Pterygota</taxon>
        <taxon>Neoptera</taxon>
        <taxon>Endopterygota</taxon>
        <taxon>Coleoptera</taxon>
        <taxon>Polyphaga</taxon>
        <taxon>Elateriformia</taxon>
        <taxon>Elateroidea</taxon>
        <taxon>Lampyridae</taxon>
        <taxon>Lampyrinae</taxon>
        <taxon>Pyrocoelia</taxon>
    </lineage>
</organism>
<comment type="caution">
    <text evidence="1">The sequence shown here is derived from an EMBL/GenBank/DDBJ whole genome shotgun (WGS) entry which is preliminary data.</text>
</comment>
<evidence type="ECO:0008006" key="3">
    <source>
        <dbReference type="Google" id="ProtNLM"/>
    </source>
</evidence>
<keyword evidence="2" id="KW-1185">Reference proteome</keyword>
<name>A0AAN7ZQP1_9COLE</name>
<dbReference type="EMBL" id="JAVRBK010000001">
    <property type="protein sequence ID" value="KAK5649487.1"/>
    <property type="molecule type" value="Genomic_DNA"/>
</dbReference>
<dbReference type="GO" id="GO:0005634">
    <property type="term" value="C:nucleus"/>
    <property type="evidence" value="ECO:0007669"/>
    <property type="project" value="TreeGrafter"/>
</dbReference>
<evidence type="ECO:0000313" key="1">
    <source>
        <dbReference type="EMBL" id="KAK5649487.1"/>
    </source>
</evidence>
<gene>
    <name evidence="1" type="ORF">RI129_000516</name>
</gene>
<dbReference type="Pfam" id="PF06413">
    <property type="entry name" value="Neugrin"/>
    <property type="match status" value="1"/>
</dbReference>
<dbReference type="Proteomes" id="UP001329430">
    <property type="component" value="Chromosome 1"/>
</dbReference>
<sequence>MYFAKNLLTHYHVMILKEIRRNLPRRDPGIYHRKKLIENDDESIDLSDYDYDLESDFMNIGSSYKDHLQDINKEKENVKKCIIKQKYFKEDNVNFLTWNDKEQIRYLHSMDPEEWTIEKLSEGFPALPHIVAKIVKPRLWEKKTVQKVQNHDKSVIRNWELFKTNKLTNLSSEIIEHLTKFTNRALNLSTSNVHQMQQTKKNTTNVKVRSEFSDIITSYNKLKKNNVEETPKENSCKPFPNKVLQDTYVLNNPDKPNKHDKHITLQQLQNKIVKKSLSGSILPDEEELLRETKREIEKNDIIVTEKQSFEITTINASKSIATKRKSTKDYLLEYPEKITIPKGKVKPGCTYKLNDCYYDDDGLFLYRVPGMYK</sequence>
<dbReference type="PANTHER" id="PTHR13475:SF3">
    <property type="entry name" value="NEUGRIN"/>
    <property type="match status" value="1"/>
</dbReference>
<protein>
    <recommendedName>
        <fullName evidence="3">Neugrin</fullName>
    </recommendedName>
</protein>
<accession>A0AAN7ZQP1</accession>
<dbReference type="AlphaFoldDB" id="A0AAN7ZQP1"/>
<dbReference type="PANTHER" id="PTHR13475">
    <property type="entry name" value="NEUGRIN"/>
    <property type="match status" value="1"/>
</dbReference>